<accession>A0A6I6NCG2</accession>
<evidence type="ECO:0008006" key="3">
    <source>
        <dbReference type="Google" id="ProtNLM"/>
    </source>
</evidence>
<dbReference type="RefSeq" id="WP_158929128.1">
    <property type="nucleotide sequence ID" value="NZ_CP047020.1"/>
</dbReference>
<proteinExistence type="predicted"/>
<dbReference type="PANTHER" id="PTHR31964">
    <property type="entry name" value="ADENINE NUCLEOTIDE ALPHA HYDROLASES-LIKE SUPERFAMILY PROTEIN"/>
    <property type="match status" value="1"/>
</dbReference>
<name>A0A6I6NCG2_9ACTN</name>
<protein>
    <recommendedName>
        <fullName evidence="3">Universal stress protein</fullName>
    </recommendedName>
</protein>
<reference evidence="1 2" key="1">
    <citation type="submission" date="2019-12" db="EMBL/GenBank/DDBJ databases">
        <title>Streptomyces sp. strain T44 isolated from rhizosphere soil of Broussonetia papyrifera.</title>
        <authorList>
            <person name="Mo P."/>
        </authorList>
    </citation>
    <scope>NUCLEOTIDE SEQUENCE [LARGE SCALE GENOMIC DNA]</scope>
    <source>
        <strain evidence="1 2">T44</strain>
    </source>
</reference>
<dbReference type="Proteomes" id="UP000436138">
    <property type="component" value="Chromosome"/>
</dbReference>
<dbReference type="KEGG" id="sbro:GQF42_42945"/>
<dbReference type="PANTHER" id="PTHR31964:SF113">
    <property type="entry name" value="USPA DOMAIN-CONTAINING PROTEIN"/>
    <property type="match status" value="1"/>
</dbReference>
<evidence type="ECO:0000313" key="1">
    <source>
        <dbReference type="EMBL" id="QHA09084.1"/>
    </source>
</evidence>
<evidence type="ECO:0000313" key="2">
    <source>
        <dbReference type="Proteomes" id="UP000436138"/>
    </source>
</evidence>
<dbReference type="AlphaFoldDB" id="A0A6I6NCG2"/>
<sequence>MTKPAAGRVIVGVDDSPAGSAALRVAVAQAALAGRELVAVRAYKPPPHPYSTWRGQLLGWPGNPAVAPMDPSSPSWQQLKEAREQRERDAVRRAFAQAVGGIPHGVRVRVVTSMGSPGKVLVATADVVDDLLVVGKAPPCGLRRLWPWRWFQRSPRRYCAAHAVCPVLAVPGDAFLSSAAGESLHSQVLDGALDATRRAPVASPRARELGEARVWPERACCCLAPPMVKAVLPAGDRHTVDLFLCGHHYLASLGSLALADAMVTFGERSSVLSLVGRR</sequence>
<keyword evidence="2" id="KW-1185">Reference proteome</keyword>
<dbReference type="EMBL" id="CP047020">
    <property type="protein sequence ID" value="QHA09084.1"/>
    <property type="molecule type" value="Genomic_DNA"/>
</dbReference>
<dbReference type="Gene3D" id="3.40.50.620">
    <property type="entry name" value="HUPs"/>
    <property type="match status" value="1"/>
</dbReference>
<gene>
    <name evidence="1" type="ORF">GQF42_42945</name>
</gene>
<dbReference type="InterPro" id="IPR014729">
    <property type="entry name" value="Rossmann-like_a/b/a_fold"/>
</dbReference>
<organism evidence="1 2">
    <name type="scientific">Streptomyces broussonetiae</name>
    <dbReference type="NCBI Taxonomy" id="2686304"/>
    <lineage>
        <taxon>Bacteria</taxon>
        <taxon>Bacillati</taxon>
        <taxon>Actinomycetota</taxon>
        <taxon>Actinomycetes</taxon>
        <taxon>Kitasatosporales</taxon>
        <taxon>Streptomycetaceae</taxon>
        <taxon>Streptomyces</taxon>
    </lineage>
</organism>
<dbReference type="SUPFAM" id="SSF52402">
    <property type="entry name" value="Adenine nucleotide alpha hydrolases-like"/>
    <property type="match status" value="1"/>
</dbReference>